<dbReference type="InterPro" id="IPR039498">
    <property type="entry name" value="NTP_transf_5"/>
</dbReference>
<reference evidence="1 2" key="1">
    <citation type="submission" date="2015-07" db="EMBL/GenBank/DDBJ databases">
        <authorList>
            <person name="Noorani M."/>
        </authorList>
    </citation>
    <scope>NUCLEOTIDE SEQUENCE [LARGE SCALE GENOMIC DNA]</scope>
    <source>
        <strain evidence="1 2">KCTC 42284</strain>
    </source>
</reference>
<evidence type="ECO:0000313" key="2">
    <source>
        <dbReference type="Proteomes" id="UP000066624"/>
    </source>
</evidence>
<dbReference type="Pfam" id="PF14907">
    <property type="entry name" value="NTP_transf_5"/>
    <property type="match status" value="1"/>
</dbReference>
<dbReference type="OrthoDB" id="184671at2"/>
<organism evidence="1 2">
    <name type="scientific">Wenzhouxiangella marina</name>
    <dbReference type="NCBI Taxonomy" id="1579979"/>
    <lineage>
        <taxon>Bacteria</taxon>
        <taxon>Pseudomonadati</taxon>
        <taxon>Pseudomonadota</taxon>
        <taxon>Gammaproteobacteria</taxon>
        <taxon>Chromatiales</taxon>
        <taxon>Wenzhouxiangellaceae</taxon>
        <taxon>Wenzhouxiangella</taxon>
    </lineage>
</organism>
<keyword evidence="2" id="KW-1185">Reference proteome</keyword>
<dbReference type="STRING" id="1579979.WM2015_2384"/>
<gene>
    <name evidence="1" type="ORF">WM2015_2384</name>
</gene>
<dbReference type="Proteomes" id="UP000066624">
    <property type="component" value="Chromosome"/>
</dbReference>
<protein>
    <submittedName>
        <fullName evidence="1">Uncharacterized protein</fullName>
    </submittedName>
</protein>
<proteinExistence type="predicted"/>
<name>A0A0K0XYP5_9GAMM</name>
<dbReference type="EMBL" id="CP012154">
    <property type="protein sequence ID" value="AKS42746.1"/>
    <property type="molecule type" value="Genomic_DNA"/>
</dbReference>
<dbReference type="RefSeq" id="WP_049726278.1">
    <property type="nucleotide sequence ID" value="NZ_CP012154.1"/>
</dbReference>
<sequence length="351" mass="39217">MASLPERLAALPGPAERIQWLIRHRLLGPAELLAERGLIPATLLPLARAVLAERPVVPVAQIEEERRVFHGLVEAGLRMLPLKGALLAYSCYPAPNQRWRSDLDVLVDPAQLAAARVALTSLGYRPVWSVPGGTPVEQEPWMARHPSGAWSVDLHWANRNHPVLRDRLSFEEQWAASVEMPGLGPGVQGQCPVHALLNAAMHWYDNLYDEPRPLGWLLDIDLLWVQLDEAAVNELLRLAADRQLSGLLAGVLRQTVALLNTPVPSDVLNSLEAEGADQRPTRLIALSGHPLRAYLFSLSCEPGPRRKLRRLRSTFFPPAQHMRERYGVDRPVALIGAYWRRMRSRLGKRSP</sequence>
<accession>A0A0K0XYP5</accession>
<evidence type="ECO:0000313" key="1">
    <source>
        <dbReference type="EMBL" id="AKS42746.1"/>
    </source>
</evidence>
<dbReference type="KEGG" id="wma:WM2015_2384"/>
<dbReference type="AlphaFoldDB" id="A0A0K0XYP5"/>